<dbReference type="RefSeq" id="WP_260999013.1">
    <property type="nucleotide sequence ID" value="NZ_CP054475.1"/>
</dbReference>
<dbReference type="Pfam" id="PF05768">
    <property type="entry name" value="Glrx-like"/>
    <property type="match status" value="1"/>
</dbReference>
<dbReference type="InterPro" id="IPR036249">
    <property type="entry name" value="Thioredoxin-like_sf"/>
</dbReference>
<dbReference type="SUPFAM" id="SSF52833">
    <property type="entry name" value="Thioredoxin-like"/>
    <property type="match status" value="1"/>
</dbReference>
<gene>
    <name evidence="1" type="ORF">HUF19_06405</name>
</gene>
<evidence type="ECO:0000313" key="1">
    <source>
        <dbReference type="EMBL" id="UXD87095.1"/>
    </source>
</evidence>
<proteinExistence type="predicted"/>
<keyword evidence="2" id="KW-1185">Reference proteome</keyword>
<dbReference type="Gene3D" id="3.40.30.10">
    <property type="entry name" value="Glutaredoxin"/>
    <property type="match status" value="1"/>
</dbReference>
<name>A0ABY6A911_9GAMM</name>
<evidence type="ECO:0000313" key="2">
    <source>
        <dbReference type="Proteomes" id="UP001065322"/>
    </source>
</evidence>
<organism evidence="1 2">
    <name type="scientific">Thalassolituus hydrocarboniclasticus</name>
    <dbReference type="NCBI Taxonomy" id="2742796"/>
    <lineage>
        <taxon>Bacteria</taxon>
        <taxon>Pseudomonadati</taxon>
        <taxon>Pseudomonadota</taxon>
        <taxon>Gammaproteobacteria</taxon>
        <taxon>Oceanospirillales</taxon>
        <taxon>Oceanospirillaceae</taxon>
        <taxon>Thalassolituus</taxon>
    </lineage>
</organism>
<protein>
    <submittedName>
        <fullName evidence="1">Glutaredoxin family protein</fullName>
    </submittedName>
</protein>
<dbReference type="InterPro" id="IPR008554">
    <property type="entry name" value="Glutaredoxin-like"/>
</dbReference>
<dbReference type="Proteomes" id="UP001065322">
    <property type="component" value="Chromosome"/>
</dbReference>
<sequence length="87" mass="9615">MALVLFGTEACHLCELAQAVIVNVASQITLDVYIEDIAETEALAERYGLRIPVLLNEQSGAELDWPFDEAQLLNWLQSSAQPEPISE</sequence>
<reference evidence="2" key="1">
    <citation type="submission" date="2020-06" db="EMBL/GenBank/DDBJ databases">
        <title>Thalassolituus marinus alknpb1M-1, a hydrocarbon-degrading bacterium isolated from the deep-sea overlying water using an in-situ strategy from the South China Sea basin.</title>
        <authorList>
            <person name="Dong C."/>
            <person name="Chen Y."/>
            <person name="Shao Z."/>
        </authorList>
    </citation>
    <scope>NUCLEOTIDE SEQUENCE [LARGE SCALE GENOMIC DNA]</scope>
    <source>
        <strain evidence="2">alknpb1M-1</strain>
    </source>
</reference>
<accession>A0ABY6A911</accession>
<dbReference type="EMBL" id="CP054475">
    <property type="protein sequence ID" value="UXD87095.1"/>
    <property type="molecule type" value="Genomic_DNA"/>
</dbReference>